<evidence type="ECO:0000313" key="1">
    <source>
        <dbReference type="EMBL" id="PRY31930.1"/>
    </source>
</evidence>
<sequence length="192" mass="19793">MAMTSAGQIESVLAAAEARVSAARQQVAGDPYALDEAGRTAAGCAARIRGTAERMTATRTALEESWAAPSGALFQARTEPLPGGIAAAERLFTGLGAGLRNLSATLRLVRGHVDAVGRFFDSYARGVRAAVSRSSALPDGMVQQVDRHSRMFAGAAEAGVRELDAALTEFSTATAPLVSELAAVRAAAPVRP</sequence>
<evidence type="ECO:0008006" key="3">
    <source>
        <dbReference type="Google" id="ProtNLM"/>
    </source>
</evidence>
<dbReference type="AlphaFoldDB" id="A0A2T0SEU4"/>
<dbReference type="RefSeq" id="WP_106125164.1">
    <property type="nucleotide sequence ID" value="NZ_PVZG01000002.1"/>
</dbReference>
<comment type="caution">
    <text evidence="1">The sequence shown here is derived from an EMBL/GenBank/DDBJ whole genome shotgun (WGS) entry which is preliminary data.</text>
</comment>
<dbReference type="Proteomes" id="UP000239209">
    <property type="component" value="Unassembled WGS sequence"/>
</dbReference>
<keyword evidence="2" id="KW-1185">Reference proteome</keyword>
<name>A0A2T0SEU4_9ACTN</name>
<proteinExistence type="predicted"/>
<accession>A0A2T0SEU4</accession>
<reference evidence="1 2" key="1">
    <citation type="submission" date="2018-03" db="EMBL/GenBank/DDBJ databases">
        <title>Genomic Encyclopedia of Archaeal and Bacterial Type Strains, Phase II (KMG-II): from individual species to whole genera.</title>
        <authorList>
            <person name="Goeker M."/>
        </authorList>
    </citation>
    <scope>NUCLEOTIDE SEQUENCE [LARGE SCALE GENOMIC DNA]</scope>
    <source>
        <strain evidence="1 2">DSM 45348</strain>
    </source>
</reference>
<protein>
    <recommendedName>
        <fullName evidence="3">Type VII secretion system (Wss) protein ESAT-6</fullName>
    </recommendedName>
</protein>
<evidence type="ECO:0000313" key="2">
    <source>
        <dbReference type="Proteomes" id="UP000239209"/>
    </source>
</evidence>
<organism evidence="1 2">
    <name type="scientific">Pseudosporangium ferrugineum</name>
    <dbReference type="NCBI Taxonomy" id="439699"/>
    <lineage>
        <taxon>Bacteria</taxon>
        <taxon>Bacillati</taxon>
        <taxon>Actinomycetota</taxon>
        <taxon>Actinomycetes</taxon>
        <taxon>Micromonosporales</taxon>
        <taxon>Micromonosporaceae</taxon>
        <taxon>Pseudosporangium</taxon>
    </lineage>
</organism>
<gene>
    <name evidence="1" type="ORF">CLV70_102141</name>
</gene>
<dbReference type="EMBL" id="PVZG01000002">
    <property type="protein sequence ID" value="PRY31930.1"/>
    <property type="molecule type" value="Genomic_DNA"/>
</dbReference>